<feature type="compositionally biased region" description="Acidic residues" evidence="1">
    <location>
        <begin position="34"/>
        <end position="51"/>
    </location>
</feature>
<feature type="region of interest" description="Disordered" evidence="1">
    <location>
        <begin position="137"/>
        <end position="156"/>
    </location>
</feature>
<comment type="caution">
    <text evidence="3">The sequence shown here is derived from an EMBL/GenBank/DDBJ whole genome shotgun (WGS) entry which is preliminary data.</text>
</comment>
<evidence type="ECO:0000313" key="3">
    <source>
        <dbReference type="EMBL" id="CAK1597987.1"/>
    </source>
</evidence>
<accession>A0AAV1LV07</accession>
<dbReference type="PANTHER" id="PTHR47272">
    <property type="entry name" value="DDE_TNP_1_7 DOMAIN-CONTAINING PROTEIN"/>
    <property type="match status" value="1"/>
</dbReference>
<feature type="region of interest" description="Disordered" evidence="1">
    <location>
        <begin position="27"/>
        <end position="96"/>
    </location>
</feature>
<dbReference type="EMBL" id="CAVLGL010000096">
    <property type="protein sequence ID" value="CAK1597987.1"/>
    <property type="molecule type" value="Genomic_DNA"/>
</dbReference>
<organism evidence="3 4">
    <name type="scientific">Parnassius mnemosyne</name>
    <name type="common">clouded apollo</name>
    <dbReference type="NCBI Taxonomy" id="213953"/>
    <lineage>
        <taxon>Eukaryota</taxon>
        <taxon>Metazoa</taxon>
        <taxon>Ecdysozoa</taxon>
        <taxon>Arthropoda</taxon>
        <taxon>Hexapoda</taxon>
        <taxon>Insecta</taxon>
        <taxon>Pterygota</taxon>
        <taxon>Neoptera</taxon>
        <taxon>Endopterygota</taxon>
        <taxon>Lepidoptera</taxon>
        <taxon>Glossata</taxon>
        <taxon>Ditrysia</taxon>
        <taxon>Papilionoidea</taxon>
        <taxon>Papilionidae</taxon>
        <taxon>Parnassiinae</taxon>
        <taxon>Parnassini</taxon>
        <taxon>Parnassius</taxon>
        <taxon>Driopa</taxon>
    </lineage>
</organism>
<dbReference type="Proteomes" id="UP001314205">
    <property type="component" value="Unassembled WGS sequence"/>
</dbReference>
<feature type="domain" description="PiggyBac transposable element-derived protein" evidence="2">
    <location>
        <begin position="202"/>
        <end position="567"/>
    </location>
</feature>
<evidence type="ECO:0000259" key="2">
    <source>
        <dbReference type="Pfam" id="PF13843"/>
    </source>
</evidence>
<reference evidence="3 4" key="1">
    <citation type="submission" date="2023-11" db="EMBL/GenBank/DDBJ databases">
        <authorList>
            <person name="Hedman E."/>
            <person name="Englund M."/>
            <person name="Stromberg M."/>
            <person name="Nyberg Akerstrom W."/>
            <person name="Nylinder S."/>
            <person name="Jareborg N."/>
            <person name="Kallberg Y."/>
            <person name="Kronander E."/>
        </authorList>
    </citation>
    <scope>NUCLEOTIDE SEQUENCE [LARGE SCALE GENOMIC DNA]</scope>
</reference>
<feature type="compositionally biased region" description="Polar residues" evidence="1">
    <location>
        <begin position="83"/>
        <end position="96"/>
    </location>
</feature>
<dbReference type="PANTHER" id="PTHR47272:SF1">
    <property type="entry name" value="PIGGYBAC TRANSPOSABLE ELEMENT-DERIVED PROTEIN 3-LIKE"/>
    <property type="match status" value="1"/>
</dbReference>
<evidence type="ECO:0000256" key="1">
    <source>
        <dbReference type="SAM" id="MobiDB-lite"/>
    </source>
</evidence>
<dbReference type="AlphaFoldDB" id="A0AAV1LV07"/>
<dbReference type="Pfam" id="PF13843">
    <property type="entry name" value="DDE_Tnp_1_7"/>
    <property type="match status" value="1"/>
</dbReference>
<gene>
    <name evidence="3" type="ORF">PARMNEM_LOCUS17063</name>
</gene>
<dbReference type="InterPro" id="IPR029526">
    <property type="entry name" value="PGBD"/>
</dbReference>
<protein>
    <recommendedName>
        <fullName evidence="2">PiggyBac transposable element-derived protein domain-containing protein</fullName>
    </recommendedName>
</protein>
<keyword evidence="4" id="KW-1185">Reference proteome</keyword>
<proteinExistence type="predicted"/>
<name>A0AAV1LV07_9NEOP</name>
<evidence type="ECO:0000313" key="4">
    <source>
        <dbReference type="Proteomes" id="UP001314205"/>
    </source>
</evidence>
<sequence length="602" mass="69239">MSRHGSNPSILQRARCNRIFALLPERNAQSDGSELSDVEEEDFFEPPDEDCFSSSPPSIDSSLERMNILDSDDEDPSFATPAASLSVTNDRSDSPSNLDVALSPVLNAVFPSNDKIDYNSLPSISSIPLLPSPALPVPVTPSTSRGQICTRSRKRGRDMQPRLLVKRAKRLQLNFHWKKTRFSHSASIEPVVFTDPPPEDISPRRYFALFFSDEIITEIVNQSNMYSVEKTDRSANITKPDIENFVAIHILMGVVRMPCYLDYWSSRLRYPPIADIMPLKKYQLIRRFIHFADNNEPSTDRYQKVRPVVESVRQNCLRDAEEEDRFSIDEMTLPYKGKKAGNRRQYNAKKPKKWGFKAFVRSGVSGYVYDFLLYGGDDTFRSIQFSSEEHSLGFGGKVVVVLCQSIKKRPCFVYFDNYYTSLELVVYLRNELGIFSLGNVKANRLRGCQEKLDTDKMLKRKGRGSFSQIVCNRNKVSVVKWLDNKPVTLACSFADAYPVSKVNRYSKELKTRTNVYCPQVVKFYNMHMGGVDLADMLIALYRTQIKSRRWYMGIFAQMLDISVNNGWILYRRYCAQKNLKKTMSLKEFRCQIFFEFQTDRAP</sequence>